<keyword evidence="5" id="KW-0804">Transcription</keyword>
<reference evidence="9 10" key="1">
    <citation type="submission" date="2019-07" db="EMBL/GenBank/DDBJ databases">
        <title>Draft genome for Streptomyces benahoarensis MZ03-48.</title>
        <authorList>
            <person name="Gonzalez-Pimentel J.L."/>
        </authorList>
    </citation>
    <scope>NUCLEOTIDE SEQUENCE [LARGE SCALE GENOMIC DNA]</scope>
    <source>
        <strain evidence="9 10">MZ03-48</strain>
    </source>
</reference>
<dbReference type="SUPFAM" id="SSF48452">
    <property type="entry name" value="TPR-like"/>
    <property type="match status" value="2"/>
</dbReference>
<keyword evidence="2" id="KW-0902">Two-component regulatory system</keyword>
<dbReference type="Gene3D" id="3.40.50.300">
    <property type="entry name" value="P-loop containing nucleotide triphosphate hydrolases"/>
    <property type="match status" value="1"/>
</dbReference>
<evidence type="ECO:0000256" key="6">
    <source>
        <dbReference type="PROSITE-ProRule" id="PRU01091"/>
    </source>
</evidence>
<feature type="compositionally biased region" description="Pro residues" evidence="7">
    <location>
        <begin position="1"/>
        <end position="11"/>
    </location>
</feature>
<dbReference type="InterPro" id="IPR005158">
    <property type="entry name" value="BTAD"/>
</dbReference>
<evidence type="ECO:0000256" key="4">
    <source>
        <dbReference type="ARBA" id="ARBA00023125"/>
    </source>
</evidence>
<evidence type="ECO:0000259" key="8">
    <source>
        <dbReference type="PROSITE" id="PS51755"/>
    </source>
</evidence>
<feature type="compositionally biased region" description="Basic and acidic residues" evidence="7">
    <location>
        <begin position="14"/>
        <end position="23"/>
    </location>
</feature>
<comment type="similarity">
    <text evidence="1">Belongs to the AfsR/DnrI/RedD regulatory family.</text>
</comment>
<dbReference type="EMBL" id="VKLS01000009">
    <property type="protein sequence ID" value="TSB43855.1"/>
    <property type="molecule type" value="Genomic_DNA"/>
</dbReference>
<evidence type="ECO:0000256" key="3">
    <source>
        <dbReference type="ARBA" id="ARBA00023015"/>
    </source>
</evidence>
<dbReference type="InterPro" id="IPR027417">
    <property type="entry name" value="P-loop_NTPase"/>
</dbReference>
<dbReference type="PROSITE" id="PS51755">
    <property type="entry name" value="OMPR_PHOB"/>
    <property type="match status" value="1"/>
</dbReference>
<evidence type="ECO:0000256" key="5">
    <source>
        <dbReference type="ARBA" id="ARBA00023163"/>
    </source>
</evidence>
<gene>
    <name evidence="9" type="ORF">FNZ23_02035</name>
</gene>
<dbReference type="Gene3D" id="1.25.40.10">
    <property type="entry name" value="Tetratricopeptide repeat domain"/>
    <property type="match status" value="2"/>
</dbReference>
<dbReference type="SMART" id="SM00028">
    <property type="entry name" value="TPR"/>
    <property type="match status" value="4"/>
</dbReference>
<evidence type="ECO:0000313" key="9">
    <source>
        <dbReference type="EMBL" id="TSB43855.1"/>
    </source>
</evidence>
<accession>A0A553ZR63</accession>
<dbReference type="CDD" id="cd15831">
    <property type="entry name" value="BTAD"/>
    <property type="match status" value="1"/>
</dbReference>
<dbReference type="InterPro" id="IPR019734">
    <property type="entry name" value="TPR_rpt"/>
</dbReference>
<evidence type="ECO:0000313" key="10">
    <source>
        <dbReference type="Proteomes" id="UP000320888"/>
    </source>
</evidence>
<dbReference type="InterPro" id="IPR036388">
    <property type="entry name" value="WH-like_DNA-bd_sf"/>
</dbReference>
<dbReference type="GO" id="GO:0043531">
    <property type="term" value="F:ADP binding"/>
    <property type="evidence" value="ECO:0007669"/>
    <property type="project" value="InterPro"/>
</dbReference>
<keyword evidence="3" id="KW-0805">Transcription regulation</keyword>
<dbReference type="GO" id="GO:0003677">
    <property type="term" value="F:DNA binding"/>
    <property type="evidence" value="ECO:0007669"/>
    <property type="project" value="UniProtKB-UniRule"/>
</dbReference>
<dbReference type="GO" id="GO:0006355">
    <property type="term" value="P:regulation of DNA-templated transcription"/>
    <property type="evidence" value="ECO:0007669"/>
    <property type="project" value="InterPro"/>
</dbReference>
<dbReference type="AlphaFoldDB" id="A0A553ZR63"/>
<sequence length="988" mass="105763">MRLPAPIPPCPSEDGPRRLDRLGGTHGTPSRWCAGGTSLPGGPMLLSPRDGLKVEVLGPLRAYAGDSELRLGPPKQRATFAILALRTGTVVTRDELVDGLWGASAPPTAVGSLHTYLSGLRRVLTGPSGDPPHPLTSSRRGYALRLDPARLDLTVAERLAAQARESRARQDLTSAVAAYDRALAHWHPGSALSGLPGPLAAEHRTWMSELRLSLLLERAESLLSLGRPELVAAQLPRHAAENPYHERLSALLMTALSRSGRTADALAHYHGLRRRLADDLGIDPTAELRALYESLLDDHPAGPAPLTVRPIRPAQLPQGVGRFVGRADAVRQVLDVARAPAPGASRIAMIVGVGGVGKTALAVHCGHQLADAYPDGQLYVNLRGFDPKRPADAPADVLHTLLTSLGAEAIPAAEEARIALWRSLVRDKRLLLVFDNAESADQLDGLLPGGGPSFTLVTSRNRLGGLAVRYSARRVTLSPFSATESLELLSEAIGGARVEEEATTARRLAELCGHLPLALRIVADQASAAPSRIADLVADLEDVRRRLDTLEIPGDKLASVRGALSCSYAKLHTEDAHAFRLLGLFPGGSIRPETAAALLDVPEPAATETLRSLAAQNLLEAAGDRYVIHDLTRIYAEEACRGGETAASRRRSLERVLRLHVRTLSRYRTSDEPPLPFTAEDGAAGREPPRLTDRQALVAWCARDWENLGPLVRTAQRIGCHDAAWQLTYLLFDYFCAAGRPQDWADTLRIGLRSAELIGNRRAEAALRNHLGVAHSRLGQHSIAVEQWEHGLRLAEEADDDTLRTSLLGNLAAALREGGDVPAALRHAERALALARRTGSVYHRSFCLDLLCQLHLEQGAFTRSRRYGVPGLAAARRCRDALLEANVLINLGLAERGLGDAAAAERCFQEALALYVPNGDRPHEALALAELAGIRRPAGTGPAQERPTEAGTREGAVPSGLLAAPGADDPLPVPAGRGAASAGVRPLR</sequence>
<dbReference type="PRINTS" id="PR00364">
    <property type="entry name" value="DISEASERSIST"/>
</dbReference>
<dbReference type="InterPro" id="IPR001867">
    <property type="entry name" value="OmpR/PhoB-type_DNA-bd"/>
</dbReference>
<feature type="region of interest" description="Disordered" evidence="7">
    <location>
        <begin position="936"/>
        <end position="988"/>
    </location>
</feature>
<dbReference type="Pfam" id="PF03704">
    <property type="entry name" value="BTAD"/>
    <property type="match status" value="1"/>
</dbReference>
<feature type="domain" description="OmpR/PhoB-type" evidence="8">
    <location>
        <begin position="43"/>
        <end position="146"/>
    </location>
</feature>
<dbReference type="Gene3D" id="1.10.10.10">
    <property type="entry name" value="Winged helix-like DNA-binding domain superfamily/Winged helix DNA-binding domain"/>
    <property type="match status" value="1"/>
</dbReference>
<name>A0A553ZR63_9ACTN</name>
<feature type="region of interest" description="Disordered" evidence="7">
    <location>
        <begin position="1"/>
        <end position="35"/>
    </location>
</feature>
<dbReference type="SUPFAM" id="SSF52540">
    <property type="entry name" value="P-loop containing nucleoside triphosphate hydrolases"/>
    <property type="match status" value="1"/>
</dbReference>
<dbReference type="GO" id="GO:0000160">
    <property type="term" value="P:phosphorelay signal transduction system"/>
    <property type="evidence" value="ECO:0007669"/>
    <property type="project" value="UniProtKB-KW"/>
</dbReference>
<dbReference type="PANTHER" id="PTHR35807">
    <property type="entry name" value="TRANSCRIPTIONAL REGULATOR REDD-RELATED"/>
    <property type="match status" value="1"/>
</dbReference>
<dbReference type="InterPro" id="IPR016032">
    <property type="entry name" value="Sig_transdc_resp-reg_C-effctor"/>
</dbReference>
<dbReference type="Proteomes" id="UP000320888">
    <property type="component" value="Unassembled WGS sequence"/>
</dbReference>
<evidence type="ECO:0000256" key="2">
    <source>
        <dbReference type="ARBA" id="ARBA00023012"/>
    </source>
</evidence>
<proteinExistence type="inferred from homology"/>
<dbReference type="SMART" id="SM01043">
    <property type="entry name" value="BTAD"/>
    <property type="match status" value="1"/>
</dbReference>
<evidence type="ECO:0000256" key="7">
    <source>
        <dbReference type="SAM" id="MobiDB-lite"/>
    </source>
</evidence>
<dbReference type="OrthoDB" id="581105at2"/>
<feature type="DNA-binding region" description="OmpR/PhoB-type" evidence="6">
    <location>
        <begin position="43"/>
        <end position="146"/>
    </location>
</feature>
<dbReference type="InterPro" id="IPR011990">
    <property type="entry name" value="TPR-like_helical_dom_sf"/>
</dbReference>
<dbReference type="Pfam" id="PF00486">
    <property type="entry name" value="Trans_reg_C"/>
    <property type="match status" value="1"/>
</dbReference>
<dbReference type="PANTHER" id="PTHR35807:SF1">
    <property type="entry name" value="TRANSCRIPTIONAL REGULATOR REDD"/>
    <property type="match status" value="1"/>
</dbReference>
<comment type="caution">
    <text evidence="9">The sequence shown here is derived from an EMBL/GenBank/DDBJ whole genome shotgun (WGS) entry which is preliminary data.</text>
</comment>
<keyword evidence="4 6" id="KW-0238">DNA-binding</keyword>
<dbReference type="InterPro" id="IPR051677">
    <property type="entry name" value="AfsR-DnrI-RedD_regulator"/>
</dbReference>
<evidence type="ECO:0000256" key="1">
    <source>
        <dbReference type="ARBA" id="ARBA00005820"/>
    </source>
</evidence>
<dbReference type="Pfam" id="PF13424">
    <property type="entry name" value="TPR_12"/>
    <property type="match status" value="1"/>
</dbReference>
<dbReference type="SUPFAM" id="SSF46894">
    <property type="entry name" value="C-terminal effector domain of the bipartite response regulators"/>
    <property type="match status" value="1"/>
</dbReference>
<organism evidence="9 10">
    <name type="scientific">Streptomyces benahoarensis</name>
    <dbReference type="NCBI Taxonomy" id="2595054"/>
    <lineage>
        <taxon>Bacteria</taxon>
        <taxon>Bacillati</taxon>
        <taxon>Actinomycetota</taxon>
        <taxon>Actinomycetes</taxon>
        <taxon>Kitasatosporales</taxon>
        <taxon>Streptomycetaceae</taxon>
        <taxon>Streptomyces</taxon>
    </lineage>
</organism>
<dbReference type="SMART" id="SM00862">
    <property type="entry name" value="Trans_reg_C"/>
    <property type="match status" value="1"/>
</dbReference>
<protein>
    <submittedName>
        <fullName evidence="9">Tetratricopeptide repeat protein</fullName>
    </submittedName>
</protein>
<keyword evidence="10" id="KW-1185">Reference proteome</keyword>